<sequence length="166" mass="19127">MALDSSELNWRQVLHYVHTHVIFIPIQVELVRSMAETHPIYALLNYGVLAIEFLGNKILFSIGTNYDKVGVFGATGFLRAILDELPRTSVIRDYPAEIEERGLKHLPRSRYVKYGVKYYDIFKTFVTAYVHTYYPSKRSIQTDPELQTWASRCSALQGINDFPSSF</sequence>
<dbReference type="GO" id="GO:0046872">
    <property type="term" value="F:metal ion binding"/>
    <property type="evidence" value="ECO:0007669"/>
    <property type="project" value="UniProtKB-KW"/>
</dbReference>
<keyword evidence="6" id="KW-1185">Reference proteome</keyword>
<keyword evidence="3" id="KW-0560">Oxidoreductase</keyword>
<dbReference type="SUPFAM" id="SSF48484">
    <property type="entry name" value="Lipoxigenase"/>
    <property type="match status" value="1"/>
</dbReference>
<keyword evidence="2" id="KW-0223">Dioxygenase</keyword>
<evidence type="ECO:0000313" key="6">
    <source>
        <dbReference type="Proteomes" id="UP001632037"/>
    </source>
</evidence>
<evidence type="ECO:0000256" key="3">
    <source>
        <dbReference type="ARBA" id="ARBA00023002"/>
    </source>
</evidence>
<evidence type="ECO:0000313" key="5">
    <source>
        <dbReference type="EMBL" id="KAL3668523.1"/>
    </source>
</evidence>
<feature type="domain" description="Lipoxygenase" evidence="4">
    <location>
        <begin position="1"/>
        <end position="166"/>
    </location>
</feature>
<dbReference type="InterPro" id="IPR013819">
    <property type="entry name" value="LipOase_C"/>
</dbReference>
<evidence type="ECO:0000256" key="2">
    <source>
        <dbReference type="ARBA" id="ARBA00022964"/>
    </source>
</evidence>
<proteinExistence type="predicted"/>
<name>A0ABD3FNS4_9STRA</name>
<dbReference type="Gene3D" id="1.20.245.10">
    <property type="entry name" value="Lipoxygenase-1, Domain 5"/>
    <property type="match status" value="1"/>
</dbReference>
<evidence type="ECO:0000256" key="1">
    <source>
        <dbReference type="ARBA" id="ARBA00022723"/>
    </source>
</evidence>
<evidence type="ECO:0000259" key="4">
    <source>
        <dbReference type="PROSITE" id="PS51393"/>
    </source>
</evidence>
<dbReference type="AlphaFoldDB" id="A0ABD3FNS4"/>
<gene>
    <name evidence="5" type="ORF">V7S43_006607</name>
</gene>
<dbReference type="InterPro" id="IPR036226">
    <property type="entry name" value="LipOase_C_sf"/>
</dbReference>
<dbReference type="PANTHER" id="PTHR11771">
    <property type="entry name" value="LIPOXYGENASE"/>
    <property type="match status" value="1"/>
</dbReference>
<dbReference type="PROSITE" id="PS51393">
    <property type="entry name" value="LIPOXYGENASE_3"/>
    <property type="match status" value="1"/>
</dbReference>
<dbReference type="EMBL" id="JBIMZQ010000011">
    <property type="protein sequence ID" value="KAL3668523.1"/>
    <property type="molecule type" value="Genomic_DNA"/>
</dbReference>
<keyword evidence="1" id="KW-0479">Metal-binding</keyword>
<dbReference type="Proteomes" id="UP001632037">
    <property type="component" value="Unassembled WGS sequence"/>
</dbReference>
<reference evidence="5 6" key="1">
    <citation type="submission" date="2024-09" db="EMBL/GenBank/DDBJ databases">
        <title>Genome sequencing and assembly of Phytophthora oleae, isolate VK10A, causative agent of rot of olive drupes.</title>
        <authorList>
            <person name="Conti Taguali S."/>
            <person name="Riolo M."/>
            <person name="La Spada F."/>
            <person name="Cacciola S.O."/>
            <person name="Dionisio G."/>
        </authorList>
    </citation>
    <scope>NUCLEOTIDE SEQUENCE [LARGE SCALE GENOMIC DNA]</scope>
    <source>
        <strain evidence="5 6">VK10A</strain>
    </source>
</reference>
<dbReference type="GO" id="GO:0051213">
    <property type="term" value="F:dioxygenase activity"/>
    <property type="evidence" value="ECO:0007669"/>
    <property type="project" value="UniProtKB-KW"/>
</dbReference>
<comment type="caution">
    <text evidence="5">The sequence shown here is derived from an EMBL/GenBank/DDBJ whole genome shotgun (WGS) entry which is preliminary data.</text>
</comment>
<dbReference type="InterPro" id="IPR000907">
    <property type="entry name" value="LipOase"/>
</dbReference>
<dbReference type="Pfam" id="PF00305">
    <property type="entry name" value="Lipoxygenase"/>
    <property type="match status" value="1"/>
</dbReference>
<accession>A0ABD3FNS4</accession>
<protein>
    <recommendedName>
        <fullName evidence="4">Lipoxygenase domain-containing protein</fullName>
    </recommendedName>
</protein>
<organism evidence="5 6">
    <name type="scientific">Phytophthora oleae</name>
    <dbReference type="NCBI Taxonomy" id="2107226"/>
    <lineage>
        <taxon>Eukaryota</taxon>
        <taxon>Sar</taxon>
        <taxon>Stramenopiles</taxon>
        <taxon>Oomycota</taxon>
        <taxon>Peronosporomycetes</taxon>
        <taxon>Peronosporales</taxon>
        <taxon>Peronosporaceae</taxon>
        <taxon>Phytophthora</taxon>
    </lineage>
</organism>